<reference evidence="2" key="1">
    <citation type="submission" date="2015-04" db="UniProtKB">
        <authorList>
            <consortium name="EnsemblPlants"/>
        </authorList>
    </citation>
    <scope>IDENTIFICATION</scope>
</reference>
<evidence type="ECO:0000313" key="3">
    <source>
        <dbReference type="Proteomes" id="UP000026962"/>
    </source>
</evidence>
<protein>
    <submittedName>
        <fullName evidence="2">Uncharacterized protein</fullName>
    </submittedName>
</protein>
<dbReference type="Proteomes" id="UP000026962">
    <property type="component" value="Chromosome 6"/>
</dbReference>
<evidence type="ECO:0000313" key="2">
    <source>
        <dbReference type="EnsemblPlants" id="OPUNC06G18420.1"/>
    </source>
</evidence>
<dbReference type="eggNOG" id="ENOG502S4QV">
    <property type="taxonomic scope" value="Eukaryota"/>
</dbReference>
<reference evidence="2" key="2">
    <citation type="submission" date="2018-05" db="EMBL/GenBank/DDBJ databases">
        <title>OpunRS2 (Oryza punctata Reference Sequence Version 2).</title>
        <authorList>
            <person name="Zhang J."/>
            <person name="Kudrna D."/>
            <person name="Lee S."/>
            <person name="Talag J."/>
            <person name="Welchert J."/>
            <person name="Wing R.A."/>
        </authorList>
    </citation>
    <scope>NUCLEOTIDE SEQUENCE [LARGE SCALE GENOMIC DNA]</scope>
</reference>
<dbReference type="HOGENOM" id="CLU_1279454_0_0_1"/>
<organism evidence="2">
    <name type="scientific">Oryza punctata</name>
    <name type="common">Red rice</name>
    <dbReference type="NCBI Taxonomy" id="4537"/>
    <lineage>
        <taxon>Eukaryota</taxon>
        <taxon>Viridiplantae</taxon>
        <taxon>Streptophyta</taxon>
        <taxon>Embryophyta</taxon>
        <taxon>Tracheophyta</taxon>
        <taxon>Spermatophyta</taxon>
        <taxon>Magnoliopsida</taxon>
        <taxon>Liliopsida</taxon>
        <taxon>Poales</taxon>
        <taxon>Poaceae</taxon>
        <taxon>BOP clade</taxon>
        <taxon>Oryzoideae</taxon>
        <taxon>Oryzeae</taxon>
        <taxon>Oryzinae</taxon>
        <taxon>Oryza</taxon>
    </lineage>
</organism>
<feature type="region of interest" description="Disordered" evidence="1">
    <location>
        <begin position="89"/>
        <end position="115"/>
    </location>
</feature>
<accession>A0A0E0LD88</accession>
<dbReference type="AlphaFoldDB" id="A0A0E0LD88"/>
<evidence type="ECO:0000256" key="1">
    <source>
        <dbReference type="SAM" id="MobiDB-lite"/>
    </source>
</evidence>
<name>A0A0E0LD88_ORYPU</name>
<dbReference type="Gramene" id="OPUNC06G18420.1">
    <property type="protein sequence ID" value="OPUNC06G18420.1"/>
    <property type="gene ID" value="OPUNC06G18420"/>
</dbReference>
<sequence>MWSPHVSHPILSSLFFPSLEGEGGGRWETGGRSDRRAYLGLGSGSTPGTRVTRPLDATGFGALPTSSTMEDTPPLLAEEERHYIDDHHHLVPSSGQEEGSGGRDVVVPGDHDGEEDYPDDIVPDLDLDILINGVVDLVPGGHLNADVVAFVPTIGGCKYFYSTSVAAYRHYITSSALATASHGDRGGGEGSLGGGRIQLPVLVSSGSAWIRCPHPQ</sequence>
<keyword evidence="3" id="KW-1185">Reference proteome</keyword>
<proteinExistence type="predicted"/>
<dbReference type="EnsemblPlants" id="OPUNC06G18420.1">
    <property type="protein sequence ID" value="OPUNC06G18420.1"/>
    <property type="gene ID" value="OPUNC06G18420"/>
</dbReference>